<dbReference type="InterPro" id="IPR007835">
    <property type="entry name" value="MOFRL"/>
</dbReference>
<protein>
    <submittedName>
        <fullName evidence="3">Glycerate kinase</fullName>
    </submittedName>
</protein>
<organism evidence="3 4">
    <name type="scientific">Undibacterium aquatile</name>
    <dbReference type="NCBI Taxonomy" id="1537398"/>
    <lineage>
        <taxon>Bacteria</taxon>
        <taxon>Pseudomonadati</taxon>
        <taxon>Pseudomonadota</taxon>
        <taxon>Betaproteobacteria</taxon>
        <taxon>Burkholderiales</taxon>
        <taxon>Oxalobacteraceae</taxon>
        <taxon>Undibacterium</taxon>
    </lineage>
</organism>
<dbReference type="PANTHER" id="PTHR12227:SF0">
    <property type="entry name" value="GLYCERATE KINASE"/>
    <property type="match status" value="1"/>
</dbReference>
<dbReference type="SUPFAM" id="SSF82544">
    <property type="entry name" value="GckA/TtuD-like"/>
    <property type="match status" value="1"/>
</dbReference>
<reference evidence="3 4" key="1">
    <citation type="submission" date="2020-08" db="EMBL/GenBank/DDBJ databases">
        <title>Novel species isolated from subtropical streams in China.</title>
        <authorList>
            <person name="Lu H."/>
        </authorList>
    </citation>
    <scope>NUCLEOTIDE SEQUENCE [LARGE SCALE GENOMIC DNA]</scope>
    <source>
        <strain evidence="3 4">CCTCC AB 2015119</strain>
    </source>
</reference>
<dbReference type="Pfam" id="PF13660">
    <property type="entry name" value="DUF4147"/>
    <property type="match status" value="1"/>
</dbReference>
<dbReference type="GO" id="GO:0016301">
    <property type="term" value="F:kinase activity"/>
    <property type="evidence" value="ECO:0007669"/>
    <property type="project" value="UniProtKB-KW"/>
</dbReference>
<accession>A0ABR6XAT5</accession>
<evidence type="ECO:0000259" key="1">
    <source>
        <dbReference type="Pfam" id="PF05161"/>
    </source>
</evidence>
<sequence length="422" mass="44231">MPISSPREFLNSLYQAAVDAVSAEKCLPAFLPEPPRHGRTIVIGAGKGAAAMAHTVEQHWKGELSGLVVTRYGHGVACEKIEVIEAAHPVPDIAGQQAAARILQMVQGLTKDDLVLCLISGGGSALLALPAEGITLEQKQAINKALLKSGAAISEMNCVRKHLSAIKGGRLGLACAPARVITLMISDVPGDDASIIASGPTLPDDTTCGDALAILRKYAIAIPDNIKTHLQSGQGETPKSSDPRFARHEHHIIATAQHALDAAAYQARTMGIAAHILSDGIEGEARDIGLMHAALALQVTRKSQPFPKPCVILSGGETTVTVRGNGRGGRNAEFLLSLAVALNGCPNIYALACDTDGIDGSEDNAGAYYEPASAQRAMALNLSPKHMLENNDGYGYFSALGDLIVSGPTRTNVNDFRVILVL</sequence>
<keyword evidence="3" id="KW-0418">Kinase</keyword>
<dbReference type="InterPro" id="IPR025286">
    <property type="entry name" value="MOFRL_assoc_dom"/>
</dbReference>
<dbReference type="InterPro" id="IPR037035">
    <property type="entry name" value="GK-like_C_sf"/>
</dbReference>
<feature type="domain" description="MOFRL-associated" evidence="2">
    <location>
        <begin position="10"/>
        <end position="231"/>
    </location>
</feature>
<dbReference type="Gene3D" id="3.40.1480.10">
    <property type="entry name" value="MOFRL domain"/>
    <property type="match status" value="1"/>
</dbReference>
<dbReference type="Pfam" id="PF05161">
    <property type="entry name" value="MOFRL"/>
    <property type="match status" value="1"/>
</dbReference>
<dbReference type="InterPro" id="IPR039760">
    <property type="entry name" value="MOFRL_protein"/>
</dbReference>
<comment type="caution">
    <text evidence="3">The sequence shown here is derived from an EMBL/GenBank/DDBJ whole genome shotgun (WGS) entry which is preliminary data.</text>
</comment>
<dbReference type="EMBL" id="JACOFT010000001">
    <property type="protein sequence ID" value="MBC3810037.1"/>
    <property type="molecule type" value="Genomic_DNA"/>
</dbReference>
<evidence type="ECO:0000313" key="4">
    <source>
        <dbReference type="Proteomes" id="UP000637632"/>
    </source>
</evidence>
<proteinExistence type="predicted"/>
<dbReference type="PANTHER" id="PTHR12227">
    <property type="entry name" value="GLYCERATE KINASE"/>
    <property type="match status" value="1"/>
</dbReference>
<evidence type="ECO:0000259" key="2">
    <source>
        <dbReference type="Pfam" id="PF13660"/>
    </source>
</evidence>
<keyword evidence="4" id="KW-1185">Reference proteome</keyword>
<gene>
    <name evidence="3" type="ORF">H8K26_01170</name>
</gene>
<feature type="domain" description="MOFRL" evidence="1">
    <location>
        <begin position="310"/>
        <end position="415"/>
    </location>
</feature>
<name>A0ABR6XAT5_9BURK</name>
<evidence type="ECO:0000313" key="3">
    <source>
        <dbReference type="EMBL" id="MBC3810037.1"/>
    </source>
</evidence>
<dbReference type="RefSeq" id="WP_190476751.1">
    <property type="nucleotide sequence ID" value="NZ_JACOFT010000001.1"/>
</dbReference>
<dbReference type="Gene3D" id="3.40.50.10180">
    <property type="entry name" value="Glycerate kinase, MOFRL-like N-terminal domain"/>
    <property type="match status" value="1"/>
</dbReference>
<dbReference type="Proteomes" id="UP000637632">
    <property type="component" value="Unassembled WGS sequence"/>
</dbReference>
<keyword evidence="3" id="KW-0808">Transferase</keyword>
<dbReference type="InterPro" id="IPR038614">
    <property type="entry name" value="GK_N_sf"/>
</dbReference>